<evidence type="ECO:0000313" key="2">
    <source>
        <dbReference type="EMBL" id="SIQ40755.1"/>
    </source>
</evidence>
<dbReference type="Proteomes" id="UP000186953">
    <property type="component" value="Unassembled WGS sequence"/>
</dbReference>
<protein>
    <submittedName>
        <fullName evidence="2">Uncharacterized protein</fullName>
    </submittedName>
</protein>
<keyword evidence="1" id="KW-0812">Transmembrane</keyword>
<keyword evidence="1" id="KW-0472">Membrane</keyword>
<keyword evidence="3" id="KW-1185">Reference proteome</keyword>
<dbReference type="STRING" id="228959.SAMN05421797_1011676"/>
<evidence type="ECO:0000256" key="1">
    <source>
        <dbReference type="SAM" id="Phobius"/>
    </source>
</evidence>
<evidence type="ECO:0000313" key="3">
    <source>
        <dbReference type="Proteomes" id="UP000186953"/>
    </source>
</evidence>
<dbReference type="EMBL" id="FTMA01000001">
    <property type="protein sequence ID" value="SIQ40755.1"/>
    <property type="molecule type" value="Genomic_DNA"/>
</dbReference>
<feature type="transmembrane region" description="Helical" evidence="1">
    <location>
        <begin position="12"/>
        <end position="31"/>
    </location>
</feature>
<proteinExistence type="predicted"/>
<organism evidence="2 3">
    <name type="scientific">Maribacter ulvicola</name>
    <dbReference type="NCBI Taxonomy" id="228959"/>
    <lineage>
        <taxon>Bacteria</taxon>
        <taxon>Pseudomonadati</taxon>
        <taxon>Bacteroidota</taxon>
        <taxon>Flavobacteriia</taxon>
        <taxon>Flavobacteriales</taxon>
        <taxon>Flavobacteriaceae</taxon>
        <taxon>Maribacter</taxon>
    </lineage>
</organism>
<dbReference type="AlphaFoldDB" id="A0A1N6SHZ0"/>
<keyword evidence="1" id="KW-1133">Transmembrane helix</keyword>
<gene>
    <name evidence="2" type="ORF">SAMN05421797_1011676</name>
</gene>
<name>A0A1N6SHZ0_9FLAO</name>
<accession>A0A1N6SHZ0</accession>
<reference evidence="3" key="1">
    <citation type="submission" date="2017-01" db="EMBL/GenBank/DDBJ databases">
        <authorList>
            <person name="Varghese N."/>
            <person name="Submissions S."/>
        </authorList>
    </citation>
    <scope>NUCLEOTIDE SEQUENCE [LARGE SCALE GENOMIC DNA]</scope>
    <source>
        <strain evidence="3">DSM 15366</strain>
    </source>
</reference>
<sequence length="172" mass="20249">MLCYAKQIHQVFIKNAYVFPFCLAFGILSTQFNFDDWIFLVVVGFVGAFGVTFWHLFDYEKFNEISYEDFLESKHTLELEYSKENWDQFYEMIKNPLLDLEIIESTENTLKVQFERKFSDSILTINKTPDAIIISIEKKFFSFLSDRAENYRTIQKFAKSSKKLNSIATSGT</sequence>
<feature type="transmembrane region" description="Helical" evidence="1">
    <location>
        <begin position="37"/>
        <end position="57"/>
    </location>
</feature>